<dbReference type="InterPro" id="IPR044861">
    <property type="entry name" value="IPNS-like_FE2OG_OXY"/>
</dbReference>
<dbReference type="PANTHER" id="PTHR47990">
    <property type="entry name" value="2-OXOGLUTARATE (2OG) AND FE(II)-DEPENDENT OXYGENASE SUPERFAMILY PROTEIN-RELATED"/>
    <property type="match status" value="1"/>
</dbReference>
<dbReference type="SUPFAM" id="SSF51197">
    <property type="entry name" value="Clavaminate synthase-like"/>
    <property type="match status" value="1"/>
</dbReference>
<accession>A0A167RV26</accession>
<dbReference type="Proteomes" id="UP000076738">
    <property type="component" value="Unassembled WGS sequence"/>
</dbReference>
<proteinExistence type="predicted"/>
<dbReference type="PRINTS" id="PR00682">
    <property type="entry name" value="IPNSYNTHASE"/>
</dbReference>
<reference evidence="3 4" key="1">
    <citation type="journal article" date="2016" name="Mol. Biol. Evol.">
        <title>Comparative Genomics of Early-Diverging Mushroom-Forming Fungi Provides Insights into the Origins of Lignocellulose Decay Capabilities.</title>
        <authorList>
            <person name="Nagy L.G."/>
            <person name="Riley R."/>
            <person name="Tritt A."/>
            <person name="Adam C."/>
            <person name="Daum C."/>
            <person name="Floudas D."/>
            <person name="Sun H."/>
            <person name="Yadav J.S."/>
            <person name="Pangilinan J."/>
            <person name="Larsson K.H."/>
            <person name="Matsuura K."/>
            <person name="Barry K."/>
            <person name="Labutti K."/>
            <person name="Kuo R."/>
            <person name="Ohm R.A."/>
            <person name="Bhattacharya S.S."/>
            <person name="Shirouzu T."/>
            <person name="Yoshinaga Y."/>
            <person name="Martin F.M."/>
            <person name="Grigoriev I.V."/>
            <person name="Hibbett D.S."/>
        </authorList>
    </citation>
    <scope>NUCLEOTIDE SEQUENCE [LARGE SCALE GENOMIC DNA]</scope>
    <source>
        <strain evidence="3 4">TUFC12733</strain>
    </source>
</reference>
<evidence type="ECO:0000313" key="3">
    <source>
        <dbReference type="EMBL" id="KZP01313.1"/>
    </source>
</evidence>
<evidence type="ECO:0000259" key="2">
    <source>
        <dbReference type="Pfam" id="PF14226"/>
    </source>
</evidence>
<sequence length="375" mass="43325">MPVPAPELGSYQYVPETKEDLPWADLVTLDLSKYSTPSGKAELAQELLSALRNKGFFYVKNFNVSEERVNRQFALGREFYELPLEEKMKYVPDHAAGQLNGYTPAGSRLINKENGVRDRVELYNVPKQNGFFSQEYPEVVKAYLPEIEAFQRSLHSEVLDPLFVLLALALELPEDYFTRLHVYDKRSEDHLRYMKYGRYTAEENAKLAVWTSGHTDLGSFTLLFRQPVAGLQIREPGSDQWKWVKPQDGTLTVNACDALTFLTGGYVRSTIHRVTVPPKDQQHVDRLGLLYFSRPLNDLRLRTITDSPLLVREGYTQNEFEKSGHEPPTMQEWTYAKQKWQRAEQYYGDEKYRTAEIVPGFQEKVYDEPQVLAGY</sequence>
<dbReference type="InterPro" id="IPR026992">
    <property type="entry name" value="DIOX_N"/>
</dbReference>
<name>A0A167RV26_CALVF</name>
<dbReference type="FunFam" id="2.60.120.330:FF:000040">
    <property type="entry name" value="Chromosome 21, whole genome shotgun sequence"/>
    <property type="match status" value="1"/>
</dbReference>
<dbReference type="EMBL" id="KV417267">
    <property type="protein sequence ID" value="KZP01313.1"/>
    <property type="molecule type" value="Genomic_DNA"/>
</dbReference>
<dbReference type="OrthoDB" id="406156at2759"/>
<gene>
    <name evidence="3" type="ORF">CALVIDRAFT_131473</name>
</gene>
<dbReference type="Pfam" id="PF14226">
    <property type="entry name" value="DIOX_N"/>
    <property type="match status" value="1"/>
</dbReference>
<protein>
    <submittedName>
        <fullName evidence="3">Clavaminate synthase-like protein</fullName>
    </submittedName>
</protein>
<evidence type="ECO:0000313" key="4">
    <source>
        <dbReference type="Proteomes" id="UP000076738"/>
    </source>
</evidence>
<dbReference type="AlphaFoldDB" id="A0A167RV26"/>
<dbReference type="STRING" id="1330018.A0A167RV26"/>
<keyword evidence="4" id="KW-1185">Reference proteome</keyword>
<dbReference type="InterPro" id="IPR027443">
    <property type="entry name" value="IPNS-like_sf"/>
</dbReference>
<feature type="domain" description="Isopenicillin N synthase-like Fe(2+) 2OG dioxygenase" evidence="1">
    <location>
        <begin position="196"/>
        <end position="294"/>
    </location>
</feature>
<feature type="domain" description="Non-haem dioxygenase N-terminal" evidence="2">
    <location>
        <begin position="29"/>
        <end position="126"/>
    </location>
</feature>
<dbReference type="Gene3D" id="2.60.120.330">
    <property type="entry name" value="B-lactam Antibiotic, Isopenicillin N Synthase, Chain"/>
    <property type="match status" value="1"/>
</dbReference>
<organism evidence="3 4">
    <name type="scientific">Calocera viscosa (strain TUFC12733)</name>
    <dbReference type="NCBI Taxonomy" id="1330018"/>
    <lineage>
        <taxon>Eukaryota</taxon>
        <taxon>Fungi</taxon>
        <taxon>Dikarya</taxon>
        <taxon>Basidiomycota</taxon>
        <taxon>Agaricomycotina</taxon>
        <taxon>Dacrymycetes</taxon>
        <taxon>Dacrymycetales</taxon>
        <taxon>Dacrymycetaceae</taxon>
        <taxon>Calocera</taxon>
    </lineage>
</organism>
<dbReference type="Pfam" id="PF03171">
    <property type="entry name" value="2OG-FeII_Oxy"/>
    <property type="match status" value="1"/>
</dbReference>
<dbReference type="InterPro" id="IPR050231">
    <property type="entry name" value="Iron_ascorbate_oxido_reductase"/>
</dbReference>
<evidence type="ECO:0000259" key="1">
    <source>
        <dbReference type="Pfam" id="PF03171"/>
    </source>
</evidence>